<dbReference type="OrthoDB" id="6258697at2759"/>
<sequence>MAGWDWLYGLRKRNSDISLRQPEATSVARASAFNRVKVKKFFDILENIIRNNEIPPERIYNIDESGLSTVQRPSKIFATKGRKQVGTITSAERGAHTTVVCCMNTIGSFVSPAIIFARKNSKPDLTDDVPIRTLQLYQECGWMTGILFEKWLSHFVKYSNASVDRKVLLILDGHSSHKYLPALEYAKRHGVVLLCTLPHCTHRIQPLDVSFFGPLSNYYNQAITKCMKANPARTVTAFQVGQLFSEAYEKAAVMGNAVSGFKTTGIYPPNPDIFREWMFSPSDITNLVLEEPSD</sequence>
<accession>A0A6J2YC11</accession>
<evidence type="ECO:0000313" key="2">
    <source>
        <dbReference type="Proteomes" id="UP000504635"/>
    </source>
</evidence>
<dbReference type="KEGG" id="soy:115885928"/>
<gene>
    <name evidence="3" type="primary">LOC115885928</name>
</gene>
<evidence type="ECO:0000259" key="1">
    <source>
        <dbReference type="Pfam" id="PF03184"/>
    </source>
</evidence>
<dbReference type="InterPro" id="IPR004875">
    <property type="entry name" value="DDE_SF_endonuclease_dom"/>
</dbReference>
<dbReference type="InParanoid" id="A0A6J2YC11"/>
<dbReference type="PANTHER" id="PTHR19303">
    <property type="entry name" value="TRANSPOSON"/>
    <property type="match status" value="1"/>
</dbReference>
<protein>
    <submittedName>
        <fullName evidence="3">Jerky protein homolog-like</fullName>
    </submittedName>
</protein>
<name>A0A6J2YC11_SITOR</name>
<dbReference type="Proteomes" id="UP000504635">
    <property type="component" value="Unplaced"/>
</dbReference>
<evidence type="ECO:0000313" key="3">
    <source>
        <dbReference type="RefSeq" id="XP_030760816.1"/>
    </source>
</evidence>
<dbReference type="PANTHER" id="PTHR19303:SF71">
    <property type="entry name" value="ZINC FINGER PHD-TYPE DOMAIN-CONTAINING PROTEIN"/>
    <property type="match status" value="1"/>
</dbReference>
<reference evidence="3" key="1">
    <citation type="submission" date="2025-08" db="UniProtKB">
        <authorList>
            <consortium name="RefSeq"/>
        </authorList>
    </citation>
    <scope>IDENTIFICATION</scope>
    <source>
        <tissue evidence="3">Gonads</tissue>
    </source>
</reference>
<feature type="domain" description="DDE-1" evidence="1">
    <location>
        <begin position="97"/>
        <end position="231"/>
    </location>
</feature>
<dbReference type="GeneID" id="115885928"/>
<keyword evidence="2" id="KW-1185">Reference proteome</keyword>
<dbReference type="AlphaFoldDB" id="A0A6J2YC11"/>
<dbReference type="InterPro" id="IPR050863">
    <property type="entry name" value="CenT-Element_Derived"/>
</dbReference>
<dbReference type="Pfam" id="PF03184">
    <property type="entry name" value="DDE_1"/>
    <property type="match status" value="1"/>
</dbReference>
<dbReference type="RefSeq" id="XP_030760816.1">
    <property type="nucleotide sequence ID" value="XM_030904956.1"/>
</dbReference>
<dbReference type="GO" id="GO:0003677">
    <property type="term" value="F:DNA binding"/>
    <property type="evidence" value="ECO:0007669"/>
    <property type="project" value="TreeGrafter"/>
</dbReference>
<proteinExistence type="predicted"/>
<dbReference type="GO" id="GO:0005634">
    <property type="term" value="C:nucleus"/>
    <property type="evidence" value="ECO:0007669"/>
    <property type="project" value="TreeGrafter"/>
</dbReference>
<organism evidence="2 3">
    <name type="scientific">Sitophilus oryzae</name>
    <name type="common">Rice weevil</name>
    <name type="synonym">Curculio oryzae</name>
    <dbReference type="NCBI Taxonomy" id="7048"/>
    <lineage>
        <taxon>Eukaryota</taxon>
        <taxon>Metazoa</taxon>
        <taxon>Ecdysozoa</taxon>
        <taxon>Arthropoda</taxon>
        <taxon>Hexapoda</taxon>
        <taxon>Insecta</taxon>
        <taxon>Pterygota</taxon>
        <taxon>Neoptera</taxon>
        <taxon>Endopterygota</taxon>
        <taxon>Coleoptera</taxon>
        <taxon>Polyphaga</taxon>
        <taxon>Cucujiformia</taxon>
        <taxon>Curculionidae</taxon>
        <taxon>Dryophthorinae</taxon>
        <taxon>Sitophilus</taxon>
    </lineage>
</organism>